<evidence type="ECO:0000313" key="2">
    <source>
        <dbReference type="EMBL" id="SFA47061.1"/>
    </source>
</evidence>
<dbReference type="OrthoDB" id="4482818at2"/>
<dbReference type="GeneID" id="85485302"/>
<dbReference type="AlphaFoldDB" id="A0A1I0T5P7"/>
<dbReference type="RefSeq" id="WP_068360247.1">
    <property type="nucleotide sequence ID" value="NZ_FOJN01000004.1"/>
</dbReference>
<sequence length="134" mass="13966">MTTPEPEPAARTTAAPFLAAAAVVAVVAIIVAVLSLTRSPEDNVSENQRVGTVVAEYVEAAGQNDGDRLASLQCAGITNAPLRDAESVDLDTIDEVRVNGDAAEVDVTVTLDGSEQTLTWNAVRQDGAWKICSS</sequence>
<keyword evidence="1" id="KW-0472">Membrane</keyword>
<keyword evidence="1" id="KW-1133">Transmembrane helix</keyword>
<protein>
    <recommendedName>
        <fullName evidence="4">DUF4878 domain-containing protein</fullName>
    </recommendedName>
</protein>
<name>A0A1I0T5P7_9NOCA</name>
<gene>
    <name evidence="2" type="ORF">SAMN05444374_104147</name>
</gene>
<accession>A0A1I0T5P7</accession>
<dbReference type="EMBL" id="FOJN01000004">
    <property type="protein sequence ID" value="SFA47061.1"/>
    <property type="molecule type" value="Genomic_DNA"/>
</dbReference>
<reference evidence="2 3" key="1">
    <citation type="submission" date="2016-10" db="EMBL/GenBank/DDBJ databases">
        <authorList>
            <person name="de Groot N.N."/>
        </authorList>
    </citation>
    <scope>NUCLEOTIDE SEQUENCE [LARGE SCALE GENOMIC DNA]</scope>
    <source>
        <strain evidence="2 3">DSM 44908</strain>
    </source>
</reference>
<dbReference type="SUPFAM" id="SSF54427">
    <property type="entry name" value="NTF2-like"/>
    <property type="match status" value="1"/>
</dbReference>
<feature type="transmembrane region" description="Helical" evidence="1">
    <location>
        <begin position="14"/>
        <end position="36"/>
    </location>
</feature>
<evidence type="ECO:0000256" key="1">
    <source>
        <dbReference type="SAM" id="Phobius"/>
    </source>
</evidence>
<keyword evidence="1" id="KW-0812">Transmembrane</keyword>
<proteinExistence type="predicted"/>
<dbReference type="Proteomes" id="UP000182054">
    <property type="component" value="Unassembled WGS sequence"/>
</dbReference>
<organism evidence="2 3">
    <name type="scientific">Rhodococcoides kroppenstedtii</name>
    <dbReference type="NCBI Taxonomy" id="293050"/>
    <lineage>
        <taxon>Bacteria</taxon>
        <taxon>Bacillati</taxon>
        <taxon>Actinomycetota</taxon>
        <taxon>Actinomycetes</taxon>
        <taxon>Mycobacteriales</taxon>
        <taxon>Nocardiaceae</taxon>
        <taxon>Rhodococcoides</taxon>
    </lineage>
</organism>
<evidence type="ECO:0008006" key="4">
    <source>
        <dbReference type="Google" id="ProtNLM"/>
    </source>
</evidence>
<dbReference type="InterPro" id="IPR032710">
    <property type="entry name" value="NTF2-like_dom_sf"/>
</dbReference>
<evidence type="ECO:0000313" key="3">
    <source>
        <dbReference type="Proteomes" id="UP000182054"/>
    </source>
</evidence>